<organism evidence="1 2">
    <name type="scientific">Siminovitchia terrae</name>
    <name type="common">Bacillus terrae</name>
    <dbReference type="NCBI Taxonomy" id="1914933"/>
    <lineage>
        <taxon>Bacteria</taxon>
        <taxon>Bacillati</taxon>
        <taxon>Bacillota</taxon>
        <taxon>Bacilli</taxon>
        <taxon>Bacillales</taxon>
        <taxon>Bacillaceae</taxon>
        <taxon>Siminovitchia</taxon>
    </lineage>
</organism>
<protein>
    <submittedName>
        <fullName evidence="1">Uncharacterized protein</fullName>
    </submittedName>
</protein>
<accession>A0ABQ4KWK8</accession>
<evidence type="ECO:0000313" key="2">
    <source>
        <dbReference type="Proteomes" id="UP000680670"/>
    </source>
</evidence>
<comment type="caution">
    <text evidence="1">The sequence shown here is derived from an EMBL/GenBank/DDBJ whole genome shotgun (WGS) entry which is preliminary data.</text>
</comment>
<reference evidence="1 2" key="1">
    <citation type="submission" date="2021-03" db="EMBL/GenBank/DDBJ databases">
        <title>Antimicrobial resistance genes in bacteria isolated from Japanese honey, and their potential for conferring macrolide and lincosamide resistance in the American foulbrood pathogen Paenibacillus larvae.</title>
        <authorList>
            <person name="Okamoto M."/>
            <person name="Kumagai M."/>
            <person name="Kanamori H."/>
            <person name="Takamatsu D."/>
        </authorList>
    </citation>
    <scope>NUCLEOTIDE SEQUENCE [LARGE SCALE GENOMIC DNA]</scope>
    <source>
        <strain evidence="1 2">J6TS1</strain>
    </source>
</reference>
<dbReference type="EMBL" id="BORJ01000004">
    <property type="protein sequence ID" value="GIN96059.1"/>
    <property type="molecule type" value="Genomic_DNA"/>
</dbReference>
<proteinExistence type="predicted"/>
<dbReference type="Proteomes" id="UP000680670">
    <property type="component" value="Unassembled WGS sequence"/>
</dbReference>
<keyword evidence="2" id="KW-1185">Reference proteome</keyword>
<dbReference type="RefSeq" id="WP_213020371.1">
    <property type="nucleotide sequence ID" value="NZ_BORJ01000004.1"/>
</dbReference>
<evidence type="ECO:0000313" key="1">
    <source>
        <dbReference type="EMBL" id="GIN96059.1"/>
    </source>
</evidence>
<gene>
    <name evidence="1" type="ORF">J6TS1_19290</name>
</gene>
<sequence length="63" mass="7249">MGSCLGQLDKATIVSLYENFVDAPCWQVKMMKNDLLARKMELEMSEIPIAGREELGERMHYVK</sequence>
<name>A0ABQ4KWK8_SIMTE</name>